<evidence type="ECO:0000313" key="3">
    <source>
        <dbReference type="Proteomes" id="UP000298324"/>
    </source>
</evidence>
<dbReference type="Proteomes" id="UP000298324">
    <property type="component" value="Unassembled WGS sequence"/>
</dbReference>
<feature type="domain" description="AAA+ ATPase" evidence="1">
    <location>
        <begin position="30"/>
        <end position="221"/>
    </location>
</feature>
<comment type="caution">
    <text evidence="2">The sequence shown here is derived from an EMBL/GenBank/DDBJ whole genome shotgun (WGS) entry which is preliminary data.</text>
</comment>
<accession>A0A4Y7RJ94</accession>
<proteinExistence type="predicted"/>
<dbReference type="PANTHER" id="PTHR34301:SF8">
    <property type="entry name" value="ATPASE DOMAIN-CONTAINING PROTEIN"/>
    <property type="match status" value="1"/>
</dbReference>
<sequence length="373" mass="42788">MLFPLGGPVPENDIIGRDSFIDTLQMRLAEGHSVMLAGPRRIGKTSLAQEVLRRLKKQGLYVASVDFFRLSSKRNIAESIINSCLENRTGIRRTLDAVWDQAKLLAGSAKIAVKMKDLEFNIGLPRKEMDDETLMEYAFSLPELLAEKDKKRMVVLFDEFQDAGQITGSDIYKKMRSFFQLQRNVSYLFLGSKEGMMQSLFGGKKQAFYRFATVLPIPQIRESDWELYISRKFRGKNIETSSEAVKEIISLAGGHPQDTMLICSEAYYTLLEVEETKLSLDIVRIAFDRAMATLMPVFDEMLDELSKKHLVREVLHRLAIGDIIYKEKNHPYDVKRAIDQLTLTAVIEKEGRGKYRFVEPMLKEYIVRNYQDG</sequence>
<evidence type="ECO:0000259" key="1">
    <source>
        <dbReference type="SMART" id="SM00382"/>
    </source>
</evidence>
<evidence type="ECO:0000313" key="2">
    <source>
        <dbReference type="EMBL" id="TEB08397.1"/>
    </source>
</evidence>
<dbReference type="SUPFAM" id="SSF52540">
    <property type="entry name" value="P-loop containing nucleoside triphosphate hydrolases"/>
    <property type="match status" value="1"/>
</dbReference>
<dbReference type="PANTHER" id="PTHR34301">
    <property type="entry name" value="DNA-BINDING PROTEIN-RELATED"/>
    <property type="match status" value="1"/>
</dbReference>
<protein>
    <submittedName>
        <fullName evidence="2">Archaeal ATPase</fullName>
    </submittedName>
</protein>
<dbReference type="InterPro" id="IPR011579">
    <property type="entry name" value="ATPase_dom"/>
</dbReference>
<dbReference type="Pfam" id="PF01637">
    <property type="entry name" value="ATPase_2"/>
    <property type="match status" value="1"/>
</dbReference>
<gene>
    <name evidence="2" type="ORF">Psch_01960</name>
</gene>
<dbReference type="InterPro" id="IPR027417">
    <property type="entry name" value="P-loop_NTPase"/>
</dbReference>
<name>A0A4Y7RJ94_9FIRM</name>
<dbReference type="Gene3D" id="3.40.50.300">
    <property type="entry name" value="P-loop containing nucleotide triphosphate hydrolases"/>
    <property type="match status" value="1"/>
</dbReference>
<dbReference type="SMART" id="SM00382">
    <property type="entry name" value="AAA"/>
    <property type="match status" value="1"/>
</dbReference>
<organism evidence="2 3">
    <name type="scientific">Pelotomaculum schinkii</name>
    <dbReference type="NCBI Taxonomy" id="78350"/>
    <lineage>
        <taxon>Bacteria</taxon>
        <taxon>Bacillati</taxon>
        <taxon>Bacillota</taxon>
        <taxon>Clostridia</taxon>
        <taxon>Eubacteriales</taxon>
        <taxon>Desulfotomaculaceae</taxon>
        <taxon>Pelotomaculum</taxon>
    </lineage>
</organism>
<dbReference type="GO" id="GO:0005524">
    <property type="term" value="F:ATP binding"/>
    <property type="evidence" value="ECO:0007669"/>
    <property type="project" value="InterPro"/>
</dbReference>
<dbReference type="AlphaFoldDB" id="A0A4Y7RJ94"/>
<reference evidence="2 3" key="1">
    <citation type="journal article" date="2018" name="Environ. Microbiol.">
        <title>Novel energy conservation strategies and behaviour of Pelotomaculum schinkii driving syntrophic propionate catabolism.</title>
        <authorList>
            <person name="Hidalgo-Ahumada C.A.P."/>
            <person name="Nobu M.K."/>
            <person name="Narihiro T."/>
            <person name="Tamaki H."/>
            <person name="Liu W.T."/>
            <person name="Kamagata Y."/>
            <person name="Stams A.J.M."/>
            <person name="Imachi H."/>
            <person name="Sousa D.Z."/>
        </authorList>
    </citation>
    <scope>NUCLEOTIDE SEQUENCE [LARGE SCALE GENOMIC DNA]</scope>
    <source>
        <strain evidence="2 3">HH</strain>
    </source>
</reference>
<dbReference type="InterPro" id="IPR003593">
    <property type="entry name" value="AAA+_ATPase"/>
</dbReference>
<dbReference type="RefSeq" id="WP_190240023.1">
    <property type="nucleotide sequence ID" value="NZ_QFGA01000001.1"/>
</dbReference>
<dbReference type="EMBL" id="QFGA01000001">
    <property type="protein sequence ID" value="TEB08397.1"/>
    <property type="molecule type" value="Genomic_DNA"/>
</dbReference>
<keyword evidence="3" id="KW-1185">Reference proteome</keyword>